<dbReference type="EMBL" id="LLXI01004487">
    <property type="protein sequence ID" value="PKY60676.1"/>
    <property type="molecule type" value="Genomic_DNA"/>
</dbReference>
<dbReference type="AlphaFoldDB" id="A0A2I1HP83"/>
<feature type="region of interest" description="Disordered" evidence="1">
    <location>
        <begin position="1"/>
        <end position="50"/>
    </location>
</feature>
<dbReference type="Proteomes" id="UP000234323">
    <property type="component" value="Unassembled WGS sequence"/>
</dbReference>
<feature type="compositionally biased region" description="Basic and acidic residues" evidence="1">
    <location>
        <begin position="17"/>
        <end position="33"/>
    </location>
</feature>
<sequence>MPVPQQFHDSSMSPSWHHREAKLDSQIHLERQPNRRKGYPNNCRQVGPPP</sequence>
<evidence type="ECO:0000313" key="2">
    <source>
        <dbReference type="EMBL" id="PKY60676.1"/>
    </source>
</evidence>
<proteinExistence type="predicted"/>
<organism evidence="2 3">
    <name type="scientific">Rhizophagus irregularis</name>
    <dbReference type="NCBI Taxonomy" id="588596"/>
    <lineage>
        <taxon>Eukaryota</taxon>
        <taxon>Fungi</taxon>
        <taxon>Fungi incertae sedis</taxon>
        <taxon>Mucoromycota</taxon>
        <taxon>Glomeromycotina</taxon>
        <taxon>Glomeromycetes</taxon>
        <taxon>Glomerales</taxon>
        <taxon>Glomeraceae</taxon>
        <taxon>Rhizophagus</taxon>
    </lineage>
</organism>
<reference evidence="2 3" key="1">
    <citation type="submission" date="2015-10" db="EMBL/GenBank/DDBJ databases">
        <title>Genome analyses suggest a sexual origin of heterokaryosis in a supposedly ancient asexual fungus.</title>
        <authorList>
            <person name="Ropars J."/>
            <person name="Sedzielewska K."/>
            <person name="Noel J."/>
            <person name="Charron P."/>
            <person name="Farinelli L."/>
            <person name="Marton T."/>
            <person name="Kruger M."/>
            <person name="Pelin A."/>
            <person name="Brachmann A."/>
            <person name="Corradi N."/>
        </authorList>
    </citation>
    <scope>NUCLEOTIDE SEQUENCE [LARGE SCALE GENOMIC DNA]</scope>
    <source>
        <strain evidence="2 3">A4</strain>
    </source>
</reference>
<name>A0A2I1HP83_9GLOM</name>
<evidence type="ECO:0000256" key="1">
    <source>
        <dbReference type="SAM" id="MobiDB-lite"/>
    </source>
</evidence>
<comment type="caution">
    <text evidence="2">The sequence shown here is derived from an EMBL/GenBank/DDBJ whole genome shotgun (WGS) entry which is preliminary data.</text>
</comment>
<protein>
    <submittedName>
        <fullName evidence="2">Uncharacterized protein</fullName>
    </submittedName>
</protein>
<gene>
    <name evidence="2" type="ORF">RhiirA4_484642</name>
</gene>
<keyword evidence="3" id="KW-1185">Reference proteome</keyword>
<evidence type="ECO:0000313" key="3">
    <source>
        <dbReference type="Proteomes" id="UP000234323"/>
    </source>
</evidence>
<accession>A0A2I1HP83</accession>